<dbReference type="InterPro" id="IPR027417">
    <property type="entry name" value="P-loop_NTPase"/>
</dbReference>
<dbReference type="RefSeq" id="WP_254155583.1">
    <property type="nucleotide sequence ID" value="NZ_JAHESD010000060.1"/>
</dbReference>
<evidence type="ECO:0000256" key="3">
    <source>
        <dbReference type="ARBA" id="ARBA00022840"/>
    </source>
</evidence>
<dbReference type="SUPFAM" id="SSF52540">
    <property type="entry name" value="P-loop containing nucleoside triphosphate hydrolases"/>
    <property type="match status" value="1"/>
</dbReference>
<dbReference type="InterPro" id="IPR003593">
    <property type="entry name" value="AAA+_ATPase"/>
</dbReference>
<comment type="similarity">
    <text evidence="1">Belongs to the GSP E family.</text>
</comment>
<dbReference type="InterPro" id="IPR037257">
    <property type="entry name" value="T2SS_E_N_sf"/>
</dbReference>
<dbReference type="PROSITE" id="PS00662">
    <property type="entry name" value="T2SP_E"/>
    <property type="match status" value="1"/>
</dbReference>
<evidence type="ECO:0000313" key="5">
    <source>
        <dbReference type="EMBL" id="MBT1705595.1"/>
    </source>
</evidence>
<dbReference type="Gene3D" id="3.40.50.300">
    <property type="entry name" value="P-loop containing nucleotide triphosphate hydrolases"/>
    <property type="match status" value="1"/>
</dbReference>
<reference evidence="5 6" key="1">
    <citation type="submission" date="2021-05" db="EMBL/GenBank/DDBJ databases">
        <title>A Polyphasic approach of four new species of the genus Ohtaekwangia: Ohtaekwangia histidinii sp. nov., Ohtaekwangia cretensis sp. nov., Ohtaekwangia indiensis sp. nov., Ohtaekwangia reichenbachii sp. nov. from diverse environment.</title>
        <authorList>
            <person name="Octaviana S."/>
        </authorList>
    </citation>
    <scope>NUCLEOTIDE SEQUENCE [LARGE SCALE GENOMIC DNA]</scope>
    <source>
        <strain evidence="5 6">PWU20</strain>
    </source>
</reference>
<dbReference type="EMBL" id="JAHESD010000060">
    <property type="protein sequence ID" value="MBT1705595.1"/>
    <property type="molecule type" value="Genomic_DNA"/>
</dbReference>
<dbReference type="InterPro" id="IPR001482">
    <property type="entry name" value="T2SS/T4SS_dom"/>
</dbReference>
<dbReference type="SMART" id="SM00382">
    <property type="entry name" value="AAA"/>
    <property type="match status" value="1"/>
</dbReference>
<evidence type="ECO:0000259" key="4">
    <source>
        <dbReference type="PROSITE" id="PS00662"/>
    </source>
</evidence>
<dbReference type="PANTHER" id="PTHR30258">
    <property type="entry name" value="TYPE II SECRETION SYSTEM PROTEIN GSPE-RELATED"/>
    <property type="match status" value="1"/>
</dbReference>
<accession>A0ABS5VVY8</accession>
<proteinExistence type="inferred from homology"/>
<name>A0ABS5VVY8_9BACT</name>
<dbReference type="CDD" id="cd01129">
    <property type="entry name" value="PulE-GspE-like"/>
    <property type="match status" value="1"/>
</dbReference>
<dbReference type="PANTHER" id="PTHR30258:SF1">
    <property type="entry name" value="PROTEIN TRANSPORT PROTEIN HOFB HOMOLOG"/>
    <property type="match status" value="1"/>
</dbReference>
<evidence type="ECO:0000256" key="2">
    <source>
        <dbReference type="ARBA" id="ARBA00022741"/>
    </source>
</evidence>
<keyword evidence="6" id="KW-1185">Reference proteome</keyword>
<dbReference type="SUPFAM" id="SSF160246">
    <property type="entry name" value="EspE N-terminal domain-like"/>
    <property type="match status" value="1"/>
</dbReference>
<dbReference type="Proteomes" id="UP000772618">
    <property type="component" value="Unassembled WGS sequence"/>
</dbReference>
<feature type="domain" description="Bacterial type II secretion system protein E" evidence="4">
    <location>
        <begin position="293"/>
        <end position="307"/>
    </location>
</feature>
<organism evidence="5 6">
    <name type="scientific">Chryseosolibacter indicus</name>
    <dbReference type="NCBI Taxonomy" id="2782351"/>
    <lineage>
        <taxon>Bacteria</taxon>
        <taxon>Pseudomonadati</taxon>
        <taxon>Bacteroidota</taxon>
        <taxon>Cytophagia</taxon>
        <taxon>Cytophagales</taxon>
        <taxon>Chryseotaleaceae</taxon>
        <taxon>Chryseosolibacter</taxon>
    </lineage>
</organism>
<comment type="caution">
    <text evidence="5">The sequence shown here is derived from an EMBL/GenBank/DDBJ whole genome shotgun (WGS) entry which is preliminary data.</text>
</comment>
<dbReference type="Pfam" id="PF00437">
    <property type="entry name" value="T2SSE"/>
    <property type="match status" value="1"/>
</dbReference>
<dbReference type="Gene3D" id="3.30.450.90">
    <property type="match status" value="1"/>
</dbReference>
<sequence length="474" mass="53111">MIELEIDISGKKIVSSDLAWAYRIIPFNISDDEYQMYVDENLGDGQIQELEVIFGRKIILIPVACAAIEKALSKFYIREGSKPVSRTSLDSSHKEFLQLLLQDARALKSSDIHIEIYDSKARIRLRMDGKLVDRVQLNKSEYPALVNKVKIMAGLDISEKRLPQDGRIFFNKDGLKFDIRVSVLPTLYGEKIVLRLLGSSATSVDIENLGFSVLDLSRYKDAIKKTNGIVLISGPTGSGKTTTLYGTLKLLNRDTDNILTVEDPIEYTLEGVNQVQVKEDIGLTFSSALRSFLRQDPDIIMVGEIRDVETASLAIRAALTGHLVLSTIHTNSAWGTVSRLIDMDVPPFLLANTLNISVAQRLVRLLCPSCKERMPFVTSILPKTFTPEEVPQWHFSARGCNECFFTGYKGRKAIYEVIPVDSTVCDFITNNEKNVSEYFKAEGIKTLQMSAFDVLAQGQTSIEEIYSLLLNDQY</sequence>
<evidence type="ECO:0000256" key="1">
    <source>
        <dbReference type="ARBA" id="ARBA00006611"/>
    </source>
</evidence>
<protein>
    <submittedName>
        <fullName evidence="5">GspE/PulE family protein</fullName>
    </submittedName>
</protein>
<keyword evidence="3" id="KW-0067">ATP-binding</keyword>
<gene>
    <name evidence="5" type="ORF">KK060_20055</name>
</gene>
<keyword evidence="2" id="KW-0547">Nucleotide-binding</keyword>
<evidence type="ECO:0000313" key="6">
    <source>
        <dbReference type="Proteomes" id="UP000772618"/>
    </source>
</evidence>